<sequence length="342" mass="38548">MCRWFAYVSETEQCLLEDVLIVPSHALAKQVHEHYLPKLLSHDPHEITTEHEITARNRLFNVDGFGVAWYTYAAADFNHDGNSAEHPALYKDNRPPLHDTNFRSICANTASRAVFAHIRAATATPVVTVNNHPFVFGRHTFMHNGEISDFIAICRDMVDLMDKDAYGNISGSTDSEHFAALYITYLTGGKGKASWEKQYTTEQMRDAMRNAVGAVVKLQQKNIGDKAKPNSLNLCATDGSQIVAFRFRNHAIEQPPSLYYSTKAGVTLNRKYPDHPDGKENPKAHKKPEEHGSHVIVASEPTTYNSKDWNLIEKNHCLMVETSGRPHIDKVEYPTEWNAAMK</sequence>
<dbReference type="Proteomes" id="UP001590950">
    <property type="component" value="Unassembled WGS sequence"/>
</dbReference>
<evidence type="ECO:0000259" key="3">
    <source>
        <dbReference type="PROSITE" id="PS51278"/>
    </source>
</evidence>
<feature type="domain" description="Glutamine amidotransferase type-2" evidence="3">
    <location>
        <begin position="2"/>
        <end position="342"/>
    </location>
</feature>
<dbReference type="InterPro" id="IPR017932">
    <property type="entry name" value="GATase_2_dom"/>
</dbReference>
<dbReference type="PROSITE" id="PS51278">
    <property type="entry name" value="GATASE_TYPE_2"/>
    <property type="match status" value="1"/>
</dbReference>
<dbReference type="Pfam" id="PF13230">
    <property type="entry name" value="GATase_4"/>
    <property type="match status" value="1"/>
</dbReference>
<evidence type="ECO:0000256" key="1">
    <source>
        <dbReference type="ARBA" id="ARBA00022962"/>
    </source>
</evidence>
<dbReference type="SUPFAM" id="SSF56235">
    <property type="entry name" value="N-terminal nucleophile aminohydrolases (Ntn hydrolases)"/>
    <property type="match status" value="1"/>
</dbReference>
<reference evidence="4 5" key="1">
    <citation type="submission" date="2024-09" db="EMBL/GenBank/DDBJ databases">
        <title>Rethinking Asexuality: The Enigmatic Case of Functional Sexual Genes in Lepraria (Stereocaulaceae).</title>
        <authorList>
            <person name="Doellman M."/>
            <person name="Sun Y."/>
            <person name="Barcenas-Pena A."/>
            <person name="Lumbsch H.T."/>
            <person name="Grewe F."/>
        </authorList>
    </citation>
    <scope>NUCLEOTIDE SEQUENCE [LARGE SCALE GENOMIC DNA]</scope>
    <source>
        <strain evidence="4 5">Mercado 3170</strain>
    </source>
</reference>
<evidence type="ECO:0000313" key="4">
    <source>
        <dbReference type="EMBL" id="KAL2038164.1"/>
    </source>
</evidence>
<dbReference type="Gene3D" id="3.60.20.10">
    <property type="entry name" value="Glutamine Phosphoribosylpyrophosphate, subunit 1, domain 1"/>
    <property type="match status" value="1"/>
</dbReference>
<name>A0ABR4A045_9LECA</name>
<keyword evidence="5" id="KW-1185">Reference proteome</keyword>
<feature type="region of interest" description="Disordered" evidence="2">
    <location>
        <begin position="270"/>
        <end position="296"/>
    </location>
</feature>
<dbReference type="InterPro" id="IPR052373">
    <property type="entry name" value="Gamma-glu_amide_hydrolase"/>
</dbReference>
<comment type="caution">
    <text evidence="4">The sequence shown here is derived from an EMBL/GenBank/DDBJ whole genome shotgun (WGS) entry which is preliminary data.</text>
</comment>
<dbReference type="CDD" id="cd01908">
    <property type="entry name" value="YafJ"/>
    <property type="match status" value="1"/>
</dbReference>
<gene>
    <name evidence="4" type="ORF">N7G274_009112</name>
</gene>
<evidence type="ECO:0000313" key="5">
    <source>
        <dbReference type="Proteomes" id="UP001590950"/>
    </source>
</evidence>
<organism evidence="4 5">
    <name type="scientific">Stereocaulon virgatum</name>
    <dbReference type="NCBI Taxonomy" id="373712"/>
    <lineage>
        <taxon>Eukaryota</taxon>
        <taxon>Fungi</taxon>
        <taxon>Dikarya</taxon>
        <taxon>Ascomycota</taxon>
        <taxon>Pezizomycotina</taxon>
        <taxon>Lecanoromycetes</taxon>
        <taxon>OSLEUM clade</taxon>
        <taxon>Lecanoromycetidae</taxon>
        <taxon>Lecanorales</taxon>
        <taxon>Lecanorineae</taxon>
        <taxon>Stereocaulaceae</taxon>
        <taxon>Stereocaulon</taxon>
    </lineage>
</organism>
<dbReference type="PANTHER" id="PTHR43187:SF1">
    <property type="entry name" value="GLUTAMINE AMIDOTRANSFERASE DUG3-RELATED"/>
    <property type="match status" value="1"/>
</dbReference>
<keyword evidence="1" id="KW-0315">Glutamine amidotransferase</keyword>
<dbReference type="InterPro" id="IPR029055">
    <property type="entry name" value="Ntn_hydrolases_N"/>
</dbReference>
<dbReference type="InterPro" id="IPR026869">
    <property type="entry name" value="EgtC-like"/>
</dbReference>
<proteinExistence type="predicted"/>
<dbReference type="PANTHER" id="PTHR43187">
    <property type="entry name" value="GLUTAMINE AMIDOTRANSFERASE DUG3-RELATED"/>
    <property type="match status" value="1"/>
</dbReference>
<feature type="compositionally biased region" description="Basic and acidic residues" evidence="2">
    <location>
        <begin position="271"/>
        <end position="293"/>
    </location>
</feature>
<dbReference type="EMBL" id="JBEFKJ010000034">
    <property type="protein sequence ID" value="KAL2038164.1"/>
    <property type="molecule type" value="Genomic_DNA"/>
</dbReference>
<accession>A0ABR4A045</accession>
<evidence type="ECO:0000256" key="2">
    <source>
        <dbReference type="SAM" id="MobiDB-lite"/>
    </source>
</evidence>
<protein>
    <recommendedName>
        <fullName evidence="3">Glutamine amidotransferase type-2 domain-containing protein</fullName>
    </recommendedName>
</protein>